<evidence type="ECO:0000313" key="6">
    <source>
        <dbReference type="Proteomes" id="UP000675121"/>
    </source>
</evidence>
<dbReference type="SUPFAM" id="SSF53955">
    <property type="entry name" value="Lysozyme-like"/>
    <property type="match status" value="1"/>
</dbReference>
<comment type="caution">
    <text evidence="5">The sequence shown here is derived from an EMBL/GenBank/DDBJ whole genome shotgun (WGS) entry which is preliminary data.</text>
</comment>
<dbReference type="PANTHER" id="PTHR38107">
    <property type="match status" value="1"/>
</dbReference>
<dbReference type="RefSeq" id="WP_201138967.1">
    <property type="nucleotide sequence ID" value="NZ_CAJNAS010000005.1"/>
</dbReference>
<dbReference type="CDD" id="cd00737">
    <property type="entry name" value="lyz_endolysin_autolysin"/>
    <property type="match status" value="1"/>
</dbReference>
<keyword evidence="1 4" id="KW-0929">Antimicrobial</keyword>
<dbReference type="PANTHER" id="PTHR38107:SF3">
    <property type="entry name" value="LYSOZYME RRRD-RELATED"/>
    <property type="match status" value="1"/>
</dbReference>
<accession>A0A9N8MNI7</accession>
<evidence type="ECO:0000256" key="4">
    <source>
        <dbReference type="RuleBase" id="RU003788"/>
    </source>
</evidence>
<dbReference type="AlphaFoldDB" id="A0A9N8MNI7"/>
<keyword evidence="4" id="KW-0326">Glycosidase</keyword>
<dbReference type="InterPro" id="IPR002196">
    <property type="entry name" value="Glyco_hydro_24"/>
</dbReference>
<keyword evidence="6" id="KW-1185">Reference proteome</keyword>
<evidence type="ECO:0000256" key="2">
    <source>
        <dbReference type="ARBA" id="ARBA00022638"/>
    </source>
</evidence>
<evidence type="ECO:0000256" key="1">
    <source>
        <dbReference type="ARBA" id="ARBA00022529"/>
    </source>
</evidence>
<dbReference type="GO" id="GO:0003796">
    <property type="term" value="F:lysozyme activity"/>
    <property type="evidence" value="ECO:0007669"/>
    <property type="project" value="UniProtKB-EC"/>
</dbReference>
<dbReference type="GO" id="GO:0009253">
    <property type="term" value="P:peptidoglycan catabolic process"/>
    <property type="evidence" value="ECO:0007669"/>
    <property type="project" value="InterPro"/>
</dbReference>
<gene>
    <name evidence="5" type="ORF">R70211_02148</name>
</gene>
<comment type="similarity">
    <text evidence="4">Belongs to the glycosyl hydrolase 24 family.</text>
</comment>
<organism evidence="5 6">
    <name type="scientific">Paraburkholderia domus</name>
    <dbReference type="NCBI Taxonomy" id="2793075"/>
    <lineage>
        <taxon>Bacteria</taxon>
        <taxon>Pseudomonadati</taxon>
        <taxon>Pseudomonadota</taxon>
        <taxon>Betaproteobacteria</taxon>
        <taxon>Burkholderiales</taxon>
        <taxon>Burkholderiaceae</taxon>
        <taxon>Paraburkholderia</taxon>
    </lineage>
</organism>
<dbReference type="Pfam" id="PF00959">
    <property type="entry name" value="Phage_lysozyme"/>
    <property type="match status" value="1"/>
</dbReference>
<dbReference type="InterPro" id="IPR033907">
    <property type="entry name" value="Endolysin_autolysin"/>
</dbReference>
<dbReference type="InterPro" id="IPR051018">
    <property type="entry name" value="Bacteriophage_GH24"/>
</dbReference>
<protein>
    <recommendedName>
        <fullName evidence="4">Lysozyme</fullName>
        <ecNumber evidence="4">3.2.1.17</ecNumber>
    </recommendedName>
</protein>
<reference evidence="5" key="1">
    <citation type="submission" date="2021-02" db="EMBL/GenBank/DDBJ databases">
        <authorList>
            <person name="Vanwijnsberghe S."/>
        </authorList>
    </citation>
    <scope>NUCLEOTIDE SEQUENCE</scope>
    <source>
        <strain evidence="5">R-70211</strain>
    </source>
</reference>
<proteinExistence type="inferred from homology"/>
<keyword evidence="4" id="KW-0378">Hydrolase</keyword>
<dbReference type="InterPro" id="IPR023347">
    <property type="entry name" value="Lysozyme_dom_sf"/>
</dbReference>
<comment type="catalytic activity">
    <reaction evidence="4">
        <text>Hydrolysis of (1-&gt;4)-beta-linkages between N-acetylmuramic acid and N-acetyl-D-glucosamine residues in a peptidoglycan and between N-acetyl-D-glucosamine residues in chitodextrins.</text>
        <dbReference type="EC" id="3.2.1.17"/>
    </reaction>
</comment>
<dbReference type="GO" id="GO:0016998">
    <property type="term" value="P:cell wall macromolecule catabolic process"/>
    <property type="evidence" value="ECO:0007669"/>
    <property type="project" value="InterPro"/>
</dbReference>
<dbReference type="GO" id="GO:0042742">
    <property type="term" value="P:defense response to bacterium"/>
    <property type="evidence" value="ECO:0007669"/>
    <property type="project" value="UniProtKB-KW"/>
</dbReference>
<name>A0A9N8MNI7_9BURK</name>
<evidence type="ECO:0000313" key="5">
    <source>
        <dbReference type="EMBL" id="CAE6881559.1"/>
    </source>
</evidence>
<keyword evidence="2 4" id="KW-0081">Bacteriolytic enzyme</keyword>
<evidence type="ECO:0000256" key="3">
    <source>
        <dbReference type="ARBA" id="ARBA00023200"/>
    </source>
</evidence>
<keyword evidence="3" id="KW-1035">Host cytoplasm</keyword>
<sequence>MTQPLATVVTNTHPNSSVTVYTQRLGKPWVVSDDGLSFMAVWESGILNGINFQGHHVTDGFILKAYRDNVGIPTVACGHRIVPSDQIQVGQTISLERARDFKKHDVARMEHRLNDDVHVPLFQFEYDALVSIVYNCGSNSGADEIIKKVNSGNYSTMFDFILTYRIGSNPGLPPRRYSEARLFASGVYDASH</sequence>
<dbReference type="GO" id="GO:0031640">
    <property type="term" value="P:killing of cells of another organism"/>
    <property type="evidence" value="ECO:0007669"/>
    <property type="project" value="UniProtKB-KW"/>
</dbReference>
<dbReference type="Gene3D" id="1.10.530.40">
    <property type="match status" value="1"/>
</dbReference>
<dbReference type="EC" id="3.2.1.17" evidence="4"/>
<dbReference type="EMBL" id="CAJNAS010000005">
    <property type="protein sequence ID" value="CAE6881559.1"/>
    <property type="molecule type" value="Genomic_DNA"/>
</dbReference>
<dbReference type="InterPro" id="IPR023346">
    <property type="entry name" value="Lysozyme-like_dom_sf"/>
</dbReference>
<dbReference type="Proteomes" id="UP000675121">
    <property type="component" value="Unassembled WGS sequence"/>
</dbReference>